<organism evidence="1 2">
    <name type="scientific">Winogradskya humida</name>
    <dbReference type="NCBI Taxonomy" id="113566"/>
    <lineage>
        <taxon>Bacteria</taxon>
        <taxon>Bacillati</taxon>
        <taxon>Actinomycetota</taxon>
        <taxon>Actinomycetes</taxon>
        <taxon>Micromonosporales</taxon>
        <taxon>Micromonosporaceae</taxon>
        <taxon>Winogradskya</taxon>
    </lineage>
</organism>
<reference evidence="1 2" key="1">
    <citation type="submission" date="2021-01" db="EMBL/GenBank/DDBJ databases">
        <title>Whole genome shotgun sequence of Actinoplanes humidus NBRC 14915.</title>
        <authorList>
            <person name="Komaki H."/>
            <person name="Tamura T."/>
        </authorList>
    </citation>
    <scope>NUCLEOTIDE SEQUENCE [LARGE SCALE GENOMIC DNA]</scope>
    <source>
        <strain evidence="1 2">NBRC 14915</strain>
    </source>
</reference>
<dbReference type="SUPFAM" id="SSF53474">
    <property type="entry name" value="alpha/beta-Hydrolases"/>
    <property type="match status" value="1"/>
</dbReference>
<comment type="caution">
    <text evidence="1">The sequence shown here is derived from an EMBL/GenBank/DDBJ whole genome shotgun (WGS) entry which is preliminary data.</text>
</comment>
<dbReference type="Gene3D" id="3.40.50.1820">
    <property type="entry name" value="alpha/beta hydrolase"/>
    <property type="match status" value="1"/>
</dbReference>
<evidence type="ECO:0000313" key="1">
    <source>
        <dbReference type="EMBL" id="GIE18220.1"/>
    </source>
</evidence>
<evidence type="ECO:0000313" key="2">
    <source>
        <dbReference type="Proteomes" id="UP000603200"/>
    </source>
</evidence>
<dbReference type="RefSeq" id="WP_203835496.1">
    <property type="nucleotide sequence ID" value="NZ_BAAATV010000004.1"/>
</dbReference>
<sequence>MTEQWNEPEGINPRGTVIVAAGRGENVDVYARFGRRIAADGYKVRVLPDVTTDLPASFAAAEKLLVDDALPGPHVVAGSDTGALFALALAARGAPGLDGVITAGIPRAGVRPAIDLTGFDDEVEARTACPNHQGVLGRGGATPGAVFSAQIPTELIDTVGAVTVPALGLHGGDDKISPLDGVRDRYAGGSLFVIEGGRHDILNDVTHRTVAAHVILFLERLRLGADLPAIAREAS</sequence>
<proteinExistence type="predicted"/>
<keyword evidence="2" id="KW-1185">Reference proteome</keyword>
<protein>
    <submittedName>
        <fullName evidence="1">Lysophospholipase</fullName>
    </submittedName>
</protein>
<gene>
    <name evidence="1" type="ORF">Ahu01nite_013220</name>
</gene>
<name>A0ABQ3ZI19_9ACTN</name>
<accession>A0ABQ3ZI19</accession>
<dbReference type="InterPro" id="IPR029058">
    <property type="entry name" value="AB_hydrolase_fold"/>
</dbReference>
<dbReference type="Proteomes" id="UP000603200">
    <property type="component" value="Unassembled WGS sequence"/>
</dbReference>
<dbReference type="EMBL" id="BOMN01000016">
    <property type="protein sequence ID" value="GIE18220.1"/>
    <property type="molecule type" value="Genomic_DNA"/>
</dbReference>